<dbReference type="EMBL" id="CADEBC010000550">
    <property type="protein sequence ID" value="CAB3251458.1"/>
    <property type="molecule type" value="Genomic_DNA"/>
</dbReference>
<gene>
    <name evidence="2" type="ORF">APLA_LOCUS13044</name>
    <name evidence="3" type="ORF">APLA_LOCUS16747</name>
</gene>
<reference evidence="4 5" key="1">
    <citation type="submission" date="2020-04" db="EMBL/GenBank/DDBJ databases">
        <authorList>
            <person name="Wallbank WR R."/>
            <person name="Pardo Diaz C."/>
            <person name="Kozak K."/>
            <person name="Martin S."/>
            <person name="Jiggins C."/>
            <person name="Moest M."/>
            <person name="Warren A I."/>
            <person name="Byers J.R.P. K."/>
            <person name="Montejo-Kovacevich G."/>
            <person name="Yen C E."/>
        </authorList>
    </citation>
    <scope>NUCLEOTIDE SEQUENCE [LARGE SCALE GENOMIC DNA]</scope>
</reference>
<protein>
    <submittedName>
        <fullName evidence="3">Uncharacterized protein</fullName>
    </submittedName>
</protein>
<dbReference type="Proteomes" id="UP000494256">
    <property type="component" value="Unassembled WGS sequence"/>
</dbReference>
<evidence type="ECO:0000313" key="3">
    <source>
        <dbReference type="EMBL" id="CAB3259798.1"/>
    </source>
</evidence>
<evidence type="ECO:0000313" key="4">
    <source>
        <dbReference type="Proteomes" id="UP000494106"/>
    </source>
</evidence>
<evidence type="ECO:0000313" key="2">
    <source>
        <dbReference type="EMBL" id="CAB3251458.1"/>
    </source>
</evidence>
<evidence type="ECO:0000256" key="1">
    <source>
        <dbReference type="SAM" id="SignalP"/>
    </source>
</evidence>
<evidence type="ECO:0000313" key="5">
    <source>
        <dbReference type="Proteomes" id="UP000494256"/>
    </source>
</evidence>
<feature type="chain" id="PRO_5036273205" evidence="1">
    <location>
        <begin position="17"/>
        <end position="106"/>
    </location>
</feature>
<keyword evidence="4" id="KW-1185">Reference proteome</keyword>
<dbReference type="EMBL" id="CADEBD010000745">
    <property type="protein sequence ID" value="CAB3259798.1"/>
    <property type="molecule type" value="Genomic_DNA"/>
</dbReference>
<dbReference type="AlphaFoldDB" id="A0A8S1BK30"/>
<organism evidence="3 5">
    <name type="scientific">Arctia plantaginis</name>
    <name type="common">Wood tiger moth</name>
    <name type="synonym">Phalaena plantaginis</name>
    <dbReference type="NCBI Taxonomy" id="874455"/>
    <lineage>
        <taxon>Eukaryota</taxon>
        <taxon>Metazoa</taxon>
        <taxon>Ecdysozoa</taxon>
        <taxon>Arthropoda</taxon>
        <taxon>Hexapoda</taxon>
        <taxon>Insecta</taxon>
        <taxon>Pterygota</taxon>
        <taxon>Neoptera</taxon>
        <taxon>Endopterygota</taxon>
        <taxon>Lepidoptera</taxon>
        <taxon>Glossata</taxon>
        <taxon>Ditrysia</taxon>
        <taxon>Noctuoidea</taxon>
        <taxon>Erebidae</taxon>
        <taxon>Arctiinae</taxon>
        <taxon>Arctia</taxon>
    </lineage>
</organism>
<feature type="signal peptide" evidence="1">
    <location>
        <begin position="1"/>
        <end position="16"/>
    </location>
</feature>
<keyword evidence="1" id="KW-0732">Signal</keyword>
<sequence>MRSLVVLFALVAVAVAAPHGGQLVAYQQQVPVSYVVPSAVSHQSRVDYNGHFVPTEQLVAASPYGAGLAPAFYAANPVFGGPLAHNYYGGQVFAPFAAPGAVFAAY</sequence>
<dbReference type="Proteomes" id="UP000494106">
    <property type="component" value="Unassembled WGS sequence"/>
</dbReference>
<proteinExistence type="predicted"/>
<accession>A0A8S1BK30</accession>
<comment type="caution">
    <text evidence="3">The sequence shown here is derived from an EMBL/GenBank/DDBJ whole genome shotgun (WGS) entry which is preliminary data.</text>
</comment>
<dbReference type="OrthoDB" id="10438038at2759"/>
<name>A0A8S1BK30_ARCPL</name>